<dbReference type="RefSeq" id="WP_345422685.1">
    <property type="nucleotide sequence ID" value="NZ_AP031496.1"/>
</dbReference>
<gene>
    <name evidence="3" type="ORF">GCM10025791_25720</name>
</gene>
<evidence type="ECO:0000256" key="1">
    <source>
        <dbReference type="ARBA" id="ARBA00022827"/>
    </source>
</evidence>
<keyword evidence="1" id="KW-0285">Flavoprotein</keyword>
<dbReference type="SMART" id="SM01092">
    <property type="entry name" value="CO_deh_flav_C"/>
    <property type="match status" value="1"/>
</dbReference>
<dbReference type="InterPro" id="IPR016169">
    <property type="entry name" value="FAD-bd_PCMH_sub2"/>
</dbReference>
<keyword evidence="4" id="KW-1185">Reference proteome</keyword>
<name>A0AAV3U3H3_9ALTE</name>
<keyword evidence="1" id="KW-0274">FAD</keyword>
<dbReference type="InterPro" id="IPR036683">
    <property type="entry name" value="CO_DH_flav_C_dom_sf"/>
</dbReference>
<dbReference type="InterPro" id="IPR002346">
    <property type="entry name" value="Mopterin_DH_FAD-bd"/>
</dbReference>
<dbReference type="GO" id="GO:0016491">
    <property type="term" value="F:oxidoreductase activity"/>
    <property type="evidence" value="ECO:0007669"/>
    <property type="project" value="InterPro"/>
</dbReference>
<reference evidence="4" key="1">
    <citation type="journal article" date="2019" name="Int. J. Syst. Evol. Microbiol.">
        <title>The Global Catalogue of Microorganisms (GCM) 10K type strain sequencing project: providing services to taxonomists for standard genome sequencing and annotation.</title>
        <authorList>
            <consortium name="The Broad Institute Genomics Platform"/>
            <consortium name="The Broad Institute Genome Sequencing Center for Infectious Disease"/>
            <person name="Wu L."/>
            <person name="Ma J."/>
        </authorList>
    </citation>
    <scope>NUCLEOTIDE SEQUENCE [LARGE SCALE GENOMIC DNA]</scope>
    <source>
        <strain evidence="4">JCM 19134</strain>
    </source>
</reference>
<evidence type="ECO:0000259" key="2">
    <source>
        <dbReference type="PROSITE" id="PS51387"/>
    </source>
</evidence>
<dbReference type="Pfam" id="PF00941">
    <property type="entry name" value="FAD_binding_5"/>
    <property type="match status" value="1"/>
</dbReference>
<organism evidence="3 4">
    <name type="scientific">Halioxenophilus aromaticivorans</name>
    <dbReference type="NCBI Taxonomy" id="1306992"/>
    <lineage>
        <taxon>Bacteria</taxon>
        <taxon>Pseudomonadati</taxon>
        <taxon>Pseudomonadota</taxon>
        <taxon>Gammaproteobacteria</taxon>
        <taxon>Alteromonadales</taxon>
        <taxon>Alteromonadaceae</taxon>
        <taxon>Halioxenophilus</taxon>
    </lineage>
</organism>
<dbReference type="Proteomes" id="UP001409585">
    <property type="component" value="Unassembled WGS sequence"/>
</dbReference>
<accession>A0AAV3U3H3</accession>
<evidence type="ECO:0000313" key="3">
    <source>
        <dbReference type="EMBL" id="GAA4945416.1"/>
    </source>
</evidence>
<dbReference type="PANTHER" id="PTHR42659">
    <property type="entry name" value="XANTHINE DEHYDROGENASE SUBUNIT C-RELATED"/>
    <property type="match status" value="1"/>
</dbReference>
<dbReference type="InterPro" id="IPR016167">
    <property type="entry name" value="FAD-bd_PCMH_sub1"/>
</dbReference>
<dbReference type="InterPro" id="IPR016166">
    <property type="entry name" value="FAD-bd_PCMH"/>
</dbReference>
<protein>
    <submittedName>
        <fullName evidence="3">Xanthine dehydrogenase family protein subunit M</fullName>
    </submittedName>
</protein>
<dbReference type="InterPro" id="IPR051312">
    <property type="entry name" value="Diverse_Substr_Oxidored"/>
</dbReference>
<dbReference type="PROSITE" id="PS51387">
    <property type="entry name" value="FAD_PCMH"/>
    <property type="match status" value="1"/>
</dbReference>
<dbReference type="AlphaFoldDB" id="A0AAV3U3H3"/>
<dbReference type="InterPro" id="IPR036318">
    <property type="entry name" value="FAD-bd_PCMH-like_sf"/>
</dbReference>
<feature type="domain" description="FAD-binding PCMH-type" evidence="2">
    <location>
        <begin position="1"/>
        <end position="222"/>
    </location>
</feature>
<dbReference type="SUPFAM" id="SSF56176">
    <property type="entry name" value="FAD-binding/transporter-associated domain-like"/>
    <property type="match status" value="1"/>
</dbReference>
<evidence type="ECO:0000313" key="4">
    <source>
        <dbReference type="Proteomes" id="UP001409585"/>
    </source>
</evidence>
<sequence length="316" mass="34556">MRPFNFITAESREHALKLVADNKNAKFIGGGTNLLDLMKLEIEAPSLLIDISRTDLGQIEKVDDGRIAIGASVTNSALAANMDVRRDYPVLSRALLAGASGQLRNKATTGGNLLQRTRCQYFYDTAQACNKRLPGSGCSAKGGFSRQLAVLDIDDSCIASFPSDMAVALRVLDAEIELVSLSGTRMVPIGDFYSGTSMQPHIDTVLKHDELITRIILPRPLGGSHFYEKVRDRASYAFAIVSAAMVFQPDGSARVAFGGLAPKPWRVEFAEKLLTTDIDEYVRLAFSGARATHENQFKIPLAKQILKTLISKHREL</sequence>
<dbReference type="Gene3D" id="3.30.390.50">
    <property type="entry name" value="CO dehydrogenase flavoprotein, C-terminal domain"/>
    <property type="match status" value="1"/>
</dbReference>
<dbReference type="EMBL" id="BAABLX010000024">
    <property type="protein sequence ID" value="GAA4945416.1"/>
    <property type="molecule type" value="Genomic_DNA"/>
</dbReference>
<dbReference type="GO" id="GO:0071949">
    <property type="term" value="F:FAD binding"/>
    <property type="evidence" value="ECO:0007669"/>
    <property type="project" value="InterPro"/>
</dbReference>
<dbReference type="SUPFAM" id="SSF55447">
    <property type="entry name" value="CO dehydrogenase flavoprotein C-terminal domain-like"/>
    <property type="match status" value="1"/>
</dbReference>
<dbReference type="Gene3D" id="3.30.43.10">
    <property type="entry name" value="Uridine Diphospho-n-acetylenolpyruvylglucosamine Reductase, domain 2"/>
    <property type="match status" value="1"/>
</dbReference>
<comment type="caution">
    <text evidence="3">The sequence shown here is derived from an EMBL/GenBank/DDBJ whole genome shotgun (WGS) entry which is preliminary data.</text>
</comment>
<proteinExistence type="predicted"/>
<dbReference type="PANTHER" id="PTHR42659:SF5">
    <property type="entry name" value="ALDEHYDE OXIDOREDUCTASE FAD-BINDING SUBUNIT PAOB"/>
    <property type="match status" value="1"/>
</dbReference>
<dbReference type="Gene3D" id="3.30.465.10">
    <property type="match status" value="1"/>
</dbReference>
<dbReference type="InterPro" id="IPR005107">
    <property type="entry name" value="CO_DH_flav_C"/>
</dbReference>